<proteinExistence type="predicted"/>
<evidence type="ECO:0000313" key="3">
    <source>
        <dbReference type="Proteomes" id="UP000008311"/>
    </source>
</evidence>
<name>B9RVL2_RICCO</name>
<dbReference type="InParanoid" id="B9RVL2"/>
<sequence length="70" mass="7670">MVFDPNLCSQSVFDPLRQMAKEGKKVVDKNKGESPTPPLGQLNSGGGSELRIVERIIRESDSAAHFLVLM</sequence>
<protein>
    <submittedName>
        <fullName evidence="2">Uncharacterized protein</fullName>
    </submittedName>
</protein>
<feature type="region of interest" description="Disordered" evidence="1">
    <location>
        <begin position="24"/>
        <end position="46"/>
    </location>
</feature>
<gene>
    <name evidence="2" type="ORF">RCOM_0964700</name>
</gene>
<organism evidence="2 3">
    <name type="scientific">Ricinus communis</name>
    <name type="common">Castor bean</name>
    <dbReference type="NCBI Taxonomy" id="3988"/>
    <lineage>
        <taxon>Eukaryota</taxon>
        <taxon>Viridiplantae</taxon>
        <taxon>Streptophyta</taxon>
        <taxon>Embryophyta</taxon>
        <taxon>Tracheophyta</taxon>
        <taxon>Spermatophyta</taxon>
        <taxon>Magnoliopsida</taxon>
        <taxon>eudicotyledons</taxon>
        <taxon>Gunneridae</taxon>
        <taxon>Pentapetalae</taxon>
        <taxon>rosids</taxon>
        <taxon>fabids</taxon>
        <taxon>Malpighiales</taxon>
        <taxon>Euphorbiaceae</taxon>
        <taxon>Acalyphoideae</taxon>
        <taxon>Acalypheae</taxon>
        <taxon>Ricinus</taxon>
    </lineage>
</organism>
<dbReference type="Proteomes" id="UP000008311">
    <property type="component" value="Unassembled WGS sequence"/>
</dbReference>
<accession>B9RVL2</accession>
<evidence type="ECO:0000256" key="1">
    <source>
        <dbReference type="SAM" id="MobiDB-lite"/>
    </source>
</evidence>
<dbReference type="EMBL" id="EQ973821">
    <property type="protein sequence ID" value="EEF44588.1"/>
    <property type="molecule type" value="Genomic_DNA"/>
</dbReference>
<keyword evidence="3" id="KW-1185">Reference proteome</keyword>
<dbReference type="AlphaFoldDB" id="B9RVL2"/>
<evidence type="ECO:0000313" key="2">
    <source>
        <dbReference type="EMBL" id="EEF44588.1"/>
    </source>
</evidence>
<reference evidence="3" key="1">
    <citation type="journal article" date="2010" name="Nat. Biotechnol.">
        <title>Draft genome sequence of the oilseed species Ricinus communis.</title>
        <authorList>
            <person name="Chan A.P."/>
            <person name="Crabtree J."/>
            <person name="Zhao Q."/>
            <person name="Lorenzi H."/>
            <person name="Orvis J."/>
            <person name="Puiu D."/>
            <person name="Melake-Berhan A."/>
            <person name="Jones K.M."/>
            <person name="Redman J."/>
            <person name="Chen G."/>
            <person name="Cahoon E.B."/>
            <person name="Gedil M."/>
            <person name="Stanke M."/>
            <person name="Haas B.J."/>
            <person name="Wortman J.R."/>
            <person name="Fraser-Liggett C.M."/>
            <person name="Ravel J."/>
            <person name="Rabinowicz P.D."/>
        </authorList>
    </citation>
    <scope>NUCLEOTIDE SEQUENCE [LARGE SCALE GENOMIC DNA]</scope>
    <source>
        <strain evidence="3">cv. Hale</strain>
    </source>
</reference>